<name>A0ABQ9G7I2_9NEOP</name>
<proteinExistence type="predicted"/>
<reference evidence="1 2" key="1">
    <citation type="submission" date="2023-02" db="EMBL/GenBank/DDBJ databases">
        <title>LHISI_Scaffold_Assembly.</title>
        <authorList>
            <person name="Stuart O.P."/>
            <person name="Cleave R."/>
            <person name="Magrath M.J.L."/>
            <person name="Mikheyev A.S."/>
        </authorList>
    </citation>
    <scope>NUCLEOTIDE SEQUENCE [LARGE SCALE GENOMIC DNA]</scope>
    <source>
        <strain evidence="1">Daus_M_001</strain>
        <tissue evidence="1">Leg muscle</tissue>
    </source>
</reference>
<evidence type="ECO:0000313" key="2">
    <source>
        <dbReference type="Proteomes" id="UP001159363"/>
    </source>
</evidence>
<dbReference type="Proteomes" id="UP001159363">
    <property type="component" value="Chromosome 15"/>
</dbReference>
<evidence type="ECO:0000313" key="1">
    <source>
        <dbReference type="EMBL" id="KAJ8866971.1"/>
    </source>
</evidence>
<accession>A0ABQ9G7I2</accession>
<dbReference type="EMBL" id="JARBHB010000016">
    <property type="protein sequence ID" value="KAJ8866971.1"/>
    <property type="molecule type" value="Genomic_DNA"/>
</dbReference>
<gene>
    <name evidence="1" type="ORF">PR048_032833</name>
</gene>
<protein>
    <submittedName>
        <fullName evidence="1">Uncharacterized protein</fullName>
    </submittedName>
</protein>
<organism evidence="1 2">
    <name type="scientific">Dryococelus australis</name>
    <dbReference type="NCBI Taxonomy" id="614101"/>
    <lineage>
        <taxon>Eukaryota</taxon>
        <taxon>Metazoa</taxon>
        <taxon>Ecdysozoa</taxon>
        <taxon>Arthropoda</taxon>
        <taxon>Hexapoda</taxon>
        <taxon>Insecta</taxon>
        <taxon>Pterygota</taxon>
        <taxon>Neoptera</taxon>
        <taxon>Polyneoptera</taxon>
        <taxon>Phasmatodea</taxon>
        <taxon>Verophasmatodea</taxon>
        <taxon>Anareolatae</taxon>
        <taxon>Phasmatidae</taxon>
        <taxon>Eurycanthinae</taxon>
        <taxon>Dryococelus</taxon>
    </lineage>
</organism>
<sequence length="275" mass="30797">MPPVGGFSWGSPFFPRLFIPALLHTRPASPSSALKTSILRATQISPLLSYSRRVRLADAARCGNGKYALRSARSCLPGTEQRRKQERHFRALPELELAARVRVRVCCPIRTRSLRNGVAVTSTWTYPGCTRTRFRLNGSRVPRKTPGQVVMPVGRRSTMPLLASEDPAHMLQEFAEHAGNCSFTSVWLRTLWLDGEVACRPSECVIEKRRRVVLERHEDEGYLIYAVHGKGPTSDEELSAPFDRRPLLGLSDVAPFPYNHPHPLPNAGAVKRAPW</sequence>
<keyword evidence="2" id="KW-1185">Reference proteome</keyword>
<comment type="caution">
    <text evidence="1">The sequence shown here is derived from an EMBL/GenBank/DDBJ whole genome shotgun (WGS) entry which is preliminary data.</text>
</comment>